<name>A0A8H6YXG5_9AGAR</name>
<dbReference type="EMBL" id="JACAZI010000002">
    <property type="protein sequence ID" value="KAF7368883.1"/>
    <property type="molecule type" value="Genomic_DNA"/>
</dbReference>
<comment type="caution">
    <text evidence="1">The sequence shown here is derived from an EMBL/GenBank/DDBJ whole genome shotgun (WGS) entry which is preliminary data.</text>
</comment>
<dbReference type="OrthoDB" id="3070253at2759"/>
<reference evidence="1" key="1">
    <citation type="submission" date="2020-05" db="EMBL/GenBank/DDBJ databases">
        <title>Mycena genomes resolve the evolution of fungal bioluminescence.</title>
        <authorList>
            <person name="Tsai I.J."/>
        </authorList>
    </citation>
    <scope>NUCLEOTIDE SEQUENCE</scope>
    <source>
        <strain evidence="1">CCC161011</strain>
    </source>
</reference>
<keyword evidence="2" id="KW-1185">Reference proteome</keyword>
<evidence type="ECO:0000313" key="1">
    <source>
        <dbReference type="EMBL" id="KAF7368883.1"/>
    </source>
</evidence>
<protein>
    <recommendedName>
        <fullName evidence="3">F-box domain-containing protein</fullName>
    </recommendedName>
</protein>
<sequence length="441" mass="49004">MPMIVFKAVLFAVTSPQSDNLIHDEVMVLAVRPVKVPFWPKKPNAILVDSTERPTLPQELIDLILDLTDKKSLKACARVARSFRPTSQKHIFSDVKLVPARSWLKKSLTLKAFSQILSKSPHLALHVRSLTLVEGTGAGSARWMRTDAFPTILSMLVNLTTISVGSDLQMDWDSFPPALIMALHATVALPSLTSVRLHNFRFGRSAELICLLRSCQNLDSLALSGVSFKRLDSTISTDSRVLDALRSGLSSLTLDPALVPLLHSVTSSFNVRTLTHLRTTVCSPELEAETQRLLDATENLTHYHIHLSHHHTDSSTISLQNLSHLRTLEIALSFEFSTAPDDFDPVNWAGSILSTSQDPSPIQHVILNVNVDERDLLSLFRLEDLEPFLLAPEMTAVRKLTVNLDSFDVDFNIYSCQRDVREALPLLDARDMLEIGLLGVS</sequence>
<dbReference type="Proteomes" id="UP000620124">
    <property type="component" value="Unassembled WGS sequence"/>
</dbReference>
<organism evidence="1 2">
    <name type="scientific">Mycena venus</name>
    <dbReference type="NCBI Taxonomy" id="2733690"/>
    <lineage>
        <taxon>Eukaryota</taxon>
        <taxon>Fungi</taxon>
        <taxon>Dikarya</taxon>
        <taxon>Basidiomycota</taxon>
        <taxon>Agaricomycotina</taxon>
        <taxon>Agaricomycetes</taxon>
        <taxon>Agaricomycetidae</taxon>
        <taxon>Agaricales</taxon>
        <taxon>Marasmiineae</taxon>
        <taxon>Mycenaceae</taxon>
        <taxon>Mycena</taxon>
    </lineage>
</organism>
<evidence type="ECO:0000313" key="2">
    <source>
        <dbReference type="Proteomes" id="UP000620124"/>
    </source>
</evidence>
<proteinExistence type="predicted"/>
<dbReference type="SUPFAM" id="SSF52047">
    <property type="entry name" value="RNI-like"/>
    <property type="match status" value="1"/>
</dbReference>
<evidence type="ECO:0008006" key="3">
    <source>
        <dbReference type="Google" id="ProtNLM"/>
    </source>
</evidence>
<accession>A0A8H6YXG5</accession>
<dbReference type="AlphaFoldDB" id="A0A8H6YXG5"/>
<gene>
    <name evidence="1" type="ORF">MVEN_00214100</name>
</gene>